<reference evidence="4 5" key="1">
    <citation type="journal article" date="2018" name="Sci. Rep.">
        <title>Characterisation of pathogen-specific regions and novel effector candidates in Fusarium oxysporum f. sp. cepae.</title>
        <authorList>
            <person name="Armitage A.D."/>
            <person name="Taylor A."/>
            <person name="Sobczyk M.K."/>
            <person name="Baxter L."/>
            <person name="Greenfield B.P."/>
            <person name="Bates H.J."/>
            <person name="Wilson F."/>
            <person name="Jackson A.C."/>
            <person name="Ott S."/>
            <person name="Harrison R.J."/>
            <person name="Clarkson J.P."/>
        </authorList>
    </citation>
    <scope>NUCLEOTIDE SEQUENCE [LARGE SCALE GENOMIC DNA]</scope>
    <source>
        <strain evidence="4 5">Fo_A28</strain>
    </source>
</reference>
<gene>
    <name evidence="4" type="ORF">BFJ68_g15957</name>
</gene>
<evidence type="ECO:0000313" key="4">
    <source>
        <dbReference type="EMBL" id="RKK92306.1"/>
    </source>
</evidence>
<dbReference type="VEuPathDB" id="FungiDB:FOXG_16954"/>
<comment type="caution">
    <text evidence="4">The sequence shown here is derived from an EMBL/GenBank/DDBJ whole genome shotgun (WGS) entry which is preliminary data.</text>
</comment>
<dbReference type="VEuPathDB" id="FungiDB:FOZG_16707"/>
<keyword evidence="1" id="KW-0677">Repeat</keyword>
<dbReference type="Pfam" id="PF00023">
    <property type="entry name" value="Ank"/>
    <property type="match status" value="1"/>
</dbReference>
<dbReference type="EMBL" id="MRCY01000197">
    <property type="protein sequence ID" value="RKK92306.1"/>
    <property type="molecule type" value="Genomic_DNA"/>
</dbReference>
<dbReference type="InterPro" id="IPR036770">
    <property type="entry name" value="Ankyrin_rpt-contain_sf"/>
</dbReference>
<dbReference type="InterPro" id="IPR002110">
    <property type="entry name" value="Ankyrin_rpt"/>
</dbReference>
<dbReference type="VEuPathDB" id="FungiDB:FOMG_13309"/>
<feature type="repeat" description="ANK" evidence="3">
    <location>
        <begin position="353"/>
        <end position="386"/>
    </location>
</feature>
<dbReference type="VEuPathDB" id="FungiDB:HZS61_004745"/>
<organism evidence="4 5">
    <name type="scientific">Fusarium oxysporum</name>
    <name type="common">Fusarium vascular wilt</name>
    <dbReference type="NCBI Taxonomy" id="5507"/>
    <lineage>
        <taxon>Eukaryota</taxon>
        <taxon>Fungi</taxon>
        <taxon>Dikarya</taxon>
        <taxon>Ascomycota</taxon>
        <taxon>Pezizomycotina</taxon>
        <taxon>Sordariomycetes</taxon>
        <taxon>Hypocreomycetidae</taxon>
        <taxon>Hypocreales</taxon>
        <taxon>Nectriaceae</taxon>
        <taxon>Fusarium</taxon>
        <taxon>Fusarium oxysporum species complex</taxon>
    </lineage>
</organism>
<sequence>MDLFFAKQINLISFFYTALSHRSLSALRTLLSYYEKVTGPHQRITFRERGFTLLNEAARWGYLEVVEFLLNNQPRYANIHEGDYTGCTAIAAASDLYSTRYIEAFNWQPSVDKSEAVMNLLLDWGACPTDVVVRAHQDSLWKPETVLSMASEWAGAEMIERLVGGGADVHAQFTKDSLQLRLYDEQDHIVHNVAAIHMASFRGNFIALETLLSHHGDAMSAMEMVSSRDSRGATPLHWATRNNLINPNSHETAHKVKTTIDIILDIDPGIVNIQDIEGNIALHYAASYFGGNGEDFMPVLETLCDKGADASIRNNRGETPLHKVLASTDGTIDKQIISLLLTHGAKINNIDHAGNTPLHIATRRLDHHGVIAFLIEQGADATIGNSNNETPAHIAASGHVFVPGLAEKVKIQDGVLETLIKDGGVALMELPNEEARTPRQICEAQRDKWKEDEKRERMVNMCRQRNLAIAASCSSS</sequence>
<evidence type="ECO:0000256" key="1">
    <source>
        <dbReference type="ARBA" id="ARBA00022737"/>
    </source>
</evidence>
<dbReference type="Proteomes" id="UP000285860">
    <property type="component" value="Unassembled WGS sequence"/>
</dbReference>
<dbReference type="SMART" id="SM00248">
    <property type="entry name" value="ANK"/>
    <property type="match status" value="9"/>
</dbReference>
<keyword evidence="2 3" id="KW-0040">ANK repeat</keyword>
<evidence type="ECO:0000256" key="3">
    <source>
        <dbReference type="PROSITE-ProRule" id="PRU00023"/>
    </source>
</evidence>
<protein>
    <submittedName>
        <fullName evidence="4">Uncharacterized protein</fullName>
    </submittedName>
</protein>
<accession>A0A420PIE9</accession>
<dbReference type="PANTHER" id="PTHR24198">
    <property type="entry name" value="ANKYRIN REPEAT AND PROTEIN KINASE DOMAIN-CONTAINING PROTEIN"/>
    <property type="match status" value="1"/>
</dbReference>
<dbReference type="SUPFAM" id="SSF48403">
    <property type="entry name" value="Ankyrin repeat"/>
    <property type="match status" value="1"/>
</dbReference>
<dbReference type="Pfam" id="PF12796">
    <property type="entry name" value="Ank_2"/>
    <property type="match status" value="1"/>
</dbReference>
<dbReference type="AlphaFoldDB" id="A0A420PIE9"/>
<dbReference type="VEuPathDB" id="FungiDB:FOIG_15337"/>
<evidence type="ECO:0000256" key="2">
    <source>
        <dbReference type="ARBA" id="ARBA00023043"/>
    </source>
</evidence>
<feature type="repeat" description="ANK" evidence="3">
    <location>
        <begin position="316"/>
        <end position="352"/>
    </location>
</feature>
<dbReference type="PANTHER" id="PTHR24198:SF165">
    <property type="entry name" value="ANKYRIN REPEAT-CONTAINING PROTEIN-RELATED"/>
    <property type="match status" value="1"/>
</dbReference>
<proteinExistence type="predicted"/>
<evidence type="ECO:0000313" key="5">
    <source>
        <dbReference type="Proteomes" id="UP000285860"/>
    </source>
</evidence>
<dbReference type="PROSITE" id="PS50088">
    <property type="entry name" value="ANK_REPEAT"/>
    <property type="match status" value="3"/>
</dbReference>
<dbReference type="Gene3D" id="1.25.40.20">
    <property type="entry name" value="Ankyrin repeat-containing domain"/>
    <property type="match status" value="1"/>
</dbReference>
<feature type="repeat" description="ANK" evidence="3">
    <location>
        <begin position="277"/>
        <end position="315"/>
    </location>
</feature>
<dbReference type="PROSITE" id="PS50297">
    <property type="entry name" value="ANK_REP_REGION"/>
    <property type="match status" value="2"/>
</dbReference>
<name>A0A420PIE9_FUSOX</name>
<dbReference type="VEuPathDB" id="FungiDB:FOC1_g10008954"/>
<dbReference type="VEuPathDB" id="FungiDB:FOZG_16706"/>
<dbReference type="VEuPathDB" id="FungiDB:FOC4_g10001066"/>